<protein>
    <submittedName>
        <fullName evidence="1">Uncharacterized protein</fullName>
    </submittedName>
</protein>
<reference evidence="1 2" key="1">
    <citation type="journal article" date="2019" name="Commun. Biol.">
        <title>The bagworm genome reveals a unique fibroin gene that provides high tensile strength.</title>
        <authorList>
            <person name="Kono N."/>
            <person name="Nakamura H."/>
            <person name="Ohtoshi R."/>
            <person name="Tomita M."/>
            <person name="Numata K."/>
            <person name="Arakawa K."/>
        </authorList>
    </citation>
    <scope>NUCLEOTIDE SEQUENCE [LARGE SCALE GENOMIC DNA]</scope>
</reference>
<accession>A0A4C1VVM4</accession>
<dbReference type="EMBL" id="BGZK01000432">
    <property type="protein sequence ID" value="GBP43218.1"/>
    <property type="molecule type" value="Genomic_DNA"/>
</dbReference>
<evidence type="ECO:0000313" key="2">
    <source>
        <dbReference type="Proteomes" id="UP000299102"/>
    </source>
</evidence>
<dbReference type="AlphaFoldDB" id="A0A4C1VVM4"/>
<proteinExistence type="predicted"/>
<evidence type="ECO:0000313" key="1">
    <source>
        <dbReference type="EMBL" id="GBP43218.1"/>
    </source>
</evidence>
<gene>
    <name evidence="1" type="ORF">EVAR_39275_1</name>
</gene>
<keyword evidence="2" id="KW-1185">Reference proteome</keyword>
<sequence length="122" mass="13618">MRLRYSVNVSKALVKGTFRHVTEIIWPCFRRAQIERSRSPGAARGRFNAAAVDARCHECGSARGRGSYISAFDVPQISNDKSFRASWREHFHAKSHYPPPRLRAAEILNATAAPRASVGAPR</sequence>
<name>A0A4C1VVM4_EUMVA</name>
<dbReference type="Proteomes" id="UP000299102">
    <property type="component" value="Unassembled WGS sequence"/>
</dbReference>
<organism evidence="1 2">
    <name type="scientific">Eumeta variegata</name>
    <name type="common">Bagworm moth</name>
    <name type="synonym">Eumeta japonica</name>
    <dbReference type="NCBI Taxonomy" id="151549"/>
    <lineage>
        <taxon>Eukaryota</taxon>
        <taxon>Metazoa</taxon>
        <taxon>Ecdysozoa</taxon>
        <taxon>Arthropoda</taxon>
        <taxon>Hexapoda</taxon>
        <taxon>Insecta</taxon>
        <taxon>Pterygota</taxon>
        <taxon>Neoptera</taxon>
        <taxon>Endopterygota</taxon>
        <taxon>Lepidoptera</taxon>
        <taxon>Glossata</taxon>
        <taxon>Ditrysia</taxon>
        <taxon>Tineoidea</taxon>
        <taxon>Psychidae</taxon>
        <taxon>Oiketicinae</taxon>
        <taxon>Eumeta</taxon>
    </lineage>
</organism>
<comment type="caution">
    <text evidence="1">The sequence shown here is derived from an EMBL/GenBank/DDBJ whole genome shotgun (WGS) entry which is preliminary data.</text>
</comment>